<comment type="caution">
    <text evidence="2">The sequence shown here is derived from an EMBL/GenBank/DDBJ whole genome shotgun (WGS) entry which is preliminary data.</text>
</comment>
<keyword evidence="3" id="KW-1185">Reference proteome</keyword>
<dbReference type="EMBL" id="RQTK01000766">
    <property type="protein sequence ID" value="RUS75170.1"/>
    <property type="molecule type" value="Genomic_DNA"/>
</dbReference>
<feature type="compositionally biased region" description="Polar residues" evidence="1">
    <location>
        <begin position="211"/>
        <end position="221"/>
    </location>
</feature>
<gene>
    <name evidence="2" type="ORF">EGW08_017078</name>
</gene>
<protein>
    <submittedName>
        <fullName evidence="2">Uncharacterized protein</fullName>
    </submittedName>
</protein>
<feature type="region of interest" description="Disordered" evidence="1">
    <location>
        <begin position="139"/>
        <end position="263"/>
    </location>
</feature>
<evidence type="ECO:0000256" key="1">
    <source>
        <dbReference type="SAM" id="MobiDB-lite"/>
    </source>
</evidence>
<proteinExistence type="predicted"/>
<accession>A0A3S1B3F1</accession>
<sequence length="317" mass="34858">MEVAPHSPGVQLWQVNPQKSRDELQQPPLFQTHRVPLTKTTGRDRLTILVSTSCWSRHDPQPLNRLVLMLILTSLPVISTHALSGGEHPCSYDVEHRTGTMRIPRPGLPADSPTVQTRDLQTEVHGTVSHKAVKGSTNLNKLWDQSTSPQKPVDVSASLQKPVDVSTSLQKTANVSTSRQKPEDIFTSLEKTENTPTSLEKTKNVDGPAPSQKTGHGSTSLEKPVHGYTSLTDQRKGNSARPRGPAHRHTESQGGEDPLASHVTRARRRLEQTGRYLEVYTGSVEDTARQLAQAGLALDADLDRLDTESPHGTWRFG</sequence>
<feature type="compositionally biased region" description="Polar residues" evidence="1">
    <location>
        <begin position="139"/>
        <end position="150"/>
    </location>
</feature>
<feature type="compositionally biased region" description="Polar residues" evidence="1">
    <location>
        <begin position="165"/>
        <end position="179"/>
    </location>
</feature>
<dbReference type="AlphaFoldDB" id="A0A3S1B3F1"/>
<reference evidence="2 3" key="1">
    <citation type="submission" date="2019-01" db="EMBL/GenBank/DDBJ databases">
        <title>A draft genome assembly of the solar-powered sea slug Elysia chlorotica.</title>
        <authorList>
            <person name="Cai H."/>
            <person name="Li Q."/>
            <person name="Fang X."/>
            <person name="Li J."/>
            <person name="Curtis N.E."/>
            <person name="Altenburger A."/>
            <person name="Shibata T."/>
            <person name="Feng M."/>
            <person name="Maeda T."/>
            <person name="Schwartz J.A."/>
            <person name="Shigenobu S."/>
            <person name="Lundholm N."/>
            <person name="Nishiyama T."/>
            <person name="Yang H."/>
            <person name="Hasebe M."/>
            <person name="Li S."/>
            <person name="Pierce S.K."/>
            <person name="Wang J."/>
        </authorList>
    </citation>
    <scope>NUCLEOTIDE SEQUENCE [LARGE SCALE GENOMIC DNA]</scope>
    <source>
        <strain evidence="2">EC2010</strain>
        <tissue evidence="2">Whole organism of an adult</tissue>
    </source>
</reference>
<dbReference type="Proteomes" id="UP000271974">
    <property type="component" value="Unassembled WGS sequence"/>
</dbReference>
<evidence type="ECO:0000313" key="2">
    <source>
        <dbReference type="EMBL" id="RUS75170.1"/>
    </source>
</evidence>
<evidence type="ECO:0000313" key="3">
    <source>
        <dbReference type="Proteomes" id="UP000271974"/>
    </source>
</evidence>
<name>A0A3S1B3F1_ELYCH</name>
<organism evidence="2 3">
    <name type="scientific">Elysia chlorotica</name>
    <name type="common">Eastern emerald elysia</name>
    <name type="synonym">Sea slug</name>
    <dbReference type="NCBI Taxonomy" id="188477"/>
    <lineage>
        <taxon>Eukaryota</taxon>
        <taxon>Metazoa</taxon>
        <taxon>Spiralia</taxon>
        <taxon>Lophotrochozoa</taxon>
        <taxon>Mollusca</taxon>
        <taxon>Gastropoda</taxon>
        <taxon>Heterobranchia</taxon>
        <taxon>Euthyneura</taxon>
        <taxon>Panpulmonata</taxon>
        <taxon>Sacoglossa</taxon>
        <taxon>Placobranchoidea</taxon>
        <taxon>Plakobranchidae</taxon>
        <taxon>Elysia</taxon>
    </lineage>
</organism>